<evidence type="ECO:0000256" key="14">
    <source>
        <dbReference type="SAM" id="MobiDB-lite"/>
    </source>
</evidence>
<evidence type="ECO:0000256" key="9">
    <source>
        <dbReference type="ARBA" id="ARBA00022927"/>
    </source>
</evidence>
<dbReference type="GO" id="GO:0034045">
    <property type="term" value="C:phagophore assembly site membrane"/>
    <property type="evidence" value="ECO:0007669"/>
    <property type="project" value="UniProtKB-SubCell"/>
</dbReference>
<evidence type="ECO:0000256" key="6">
    <source>
        <dbReference type="ARBA" id="ARBA00022574"/>
    </source>
</evidence>
<protein>
    <recommendedName>
        <fullName evidence="13">Autophagy-related protein 18</fullName>
    </recommendedName>
</protein>
<evidence type="ECO:0000256" key="2">
    <source>
        <dbReference type="ARBA" id="ARBA00004481"/>
    </source>
</evidence>
<feature type="compositionally biased region" description="Low complexity" evidence="14">
    <location>
        <begin position="530"/>
        <end position="549"/>
    </location>
</feature>
<keyword evidence="7" id="KW-0677">Repeat</keyword>
<keyword evidence="16" id="KW-1185">Reference proteome</keyword>
<evidence type="ECO:0000256" key="8">
    <source>
        <dbReference type="ARBA" id="ARBA00022753"/>
    </source>
</evidence>
<name>A0A5N5QER0_9AGAM</name>
<dbReference type="Pfam" id="PF21032">
    <property type="entry name" value="PROPPIN"/>
    <property type="match status" value="2"/>
</dbReference>
<keyword evidence="4" id="KW-0813">Transport</keyword>
<organism evidence="15 16">
    <name type="scientific">Ceratobasidium theobromae</name>
    <dbReference type="NCBI Taxonomy" id="1582974"/>
    <lineage>
        <taxon>Eukaryota</taxon>
        <taxon>Fungi</taxon>
        <taxon>Dikarya</taxon>
        <taxon>Basidiomycota</taxon>
        <taxon>Agaricomycotina</taxon>
        <taxon>Agaricomycetes</taxon>
        <taxon>Cantharellales</taxon>
        <taxon>Ceratobasidiaceae</taxon>
        <taxon>Ceratobasidium</taxon>
    </lineage>
</organism>
<proteinExistence type="inferred from homology"/>
<accession>A0A5N5QER0</accession>
<keyword evidence="6" id="KW-0853">WD repeat</keyword>
<evidence type="ECO:0000256" key="4">
    <source>
        <dbReference type="ARBA" id="ARBA00022448"/>
    </source>
</evidence>
<evidence type="ECO:0000256" key="1">
    <source>
        <dbReference type="ARBA" id="ARBA00004148"/>
    </source>
</evidence>
<dbReference type="InterPro" id="IPR015943">
    <property type="entry name" value="WD40/YVTN_repeat-like_dom_sf"/>
</dbReference>
<dbReference type="InterPro" id="IPR048720">
    <property type="entry name" value="PROPPIN"/>
</dbReference>
<dbReference type="GO" id="GO:0015031">
    <property type="term" value="P:protein transport"/>
    <property type="evidence" value="ECO:0007669"/>
    <property type="project" value="UniProtKB-KW"/>
</dbReference>
<dbReference type="FunFam" id="2.130.10.10:FF:000965">
    <property type="entry name" value="Autophagy-like protein 18 Atg18"/>
    <property type="match status" value="1"/>
</dbReference>
<evidence type="ECO:0000256" key="12">
    <source>
        <dbReference type="ARBA" id="ARBA00025740"/>
    </source>
</evidence>
<keyword evidence="8" id="KW-0967">Endosome</keyword>
<evidence type="ECO:0000313" key="16">
    <source>
        <dbReference type="Proteomes" id="UP000383932"/>
    </source>
</evidence>
<keyword evidence="9" id="KW-0653">Protein transport</keyword>
<dbReference type="InterPro" id="IPR036322">
    <property type="entry name" value="WD40_repeat_dom_sf"/>
</dbReference>
<evidence type="ECO:0000256" key="7">
    <source>
        <dbReference type="ARBA" id="ARBA00022737"/>
    </source>
</evidence>
<evidence type="ECO:0000256" key="3">
    <source>
        <dbReference type="ARBA" id="ARBA00004623"/>
    </source>
</evidence>
<dbReference type="InterPro" id="IPR029063">
    <property type="entry name" value="SAM-dependent_MTases_sf"/>
</dbReference>
<dbReference type="GO" id="GO:0006914">
    <property type="term" value="P:autophagy"/>
    <property type="evidence" value="ECO:0007669"/>
    <property type="project" value="UniProtKB-KW"/>
</dbReference>
<dbReference type="Gene3D" id="2.130.10.10">
    <property type="entry name" value="YVTN repeat-like/Quinoprotein amine dehydrogenase"/>
    <property type="match status" value="1"/>
</dbReference>
<feature type="region of interest" description="Disordered" evidence="14">
    <location>
        <begin position="649"/>
        <end position="678"/>
    </location>
</feature>
<keyword evidence="5" id="KW-0926">Vacuole</keyword>
<dbReference type="SUPFAM" id="SSF53335">
    <property type="entry name" value="S-adenosyl-L-methionine-dependent methyltransferases"/>
    <property type="match status" value="1"/>
</dbReference>
<dbReference type="SMART" id="SM00320">
    <property type="entry name" value="WD40"/>
    <property type="match status" value="2"/>
</dbReference>
<dbReference type="Proteomes" id="UP000383932">
    <property type="component" value="Unassembled WGS sequence"/>
</dbReference>
<evidence type="ECO:0000256" key="10">
    <source>
        <dbReference type="ARBA" id="ARBA00023006"/>
    </source>
</evidence>
<sequence length="798" mass="86751">MFKFEFDIEGESSEDQTQIVNEAANSEATEHPFGELQWKTSQMRDLPDDISYSSVRIGDMVIPRRDFFDVRMQLMALESLSDAEVRFTQLGGKDALEYASRPCDLVPRVYEGGLKTWECSLDLASYVESNIKELRGKRILELGCGTAMPTLAILQKLLDSPITTETVIHIQDYNPWVLEYVTLPNIILVWFFSKAGKAYRDTIPPPSPKPTKSKPNSHILESVPEEDEDMEAQPPIFELRTFDPNEPGDLALTPALRSAFLESLEEHRIRIHMFSGPWSGFENNSHYDLVLTSETIYQPSSLGSLVGLLQRATDPCGICLVAAKLVYFGVGGGVACGSIEKEWGDVFSKSNSEKTLSKVTWSSLVRHHSQVTMAEKTNSNMLFANFNQDFSCISVGTKKGYSITNCDPFGRVYTKNDGARGIVEMLFCTSLIALVGAADQPSSSPRKLQIVNTKRQSMICELLFPSSILAVKLNRKTLVVVLEVEIYIYDISTMRLMHVIETSPNPNAICALSPSSDPSFLAYPAPTPSPTASSSSAPASSSANTTASSSGDVLIFDTRLLAVTNIVRAHKAPLAHISLNSTGTLLATASEKGTVIRVFSVPAAERLYEFRRGVRGAKIHCITFNTVSTLLAVSSATDTVHIFKLKGGGEAERKKAPSSPGGSVDSQETGKGGAGMEGGYEAYMDGKKKNGVGSSLRRKSLGLTRGIAGTMGGYLPGSLSDMWEPSRDFASLKLPTSGTRCIVALSSNMPHVMVVSSEGFFYSYTIDLENGGECVLSKQYSLLDSAEDSNDASPTEGA</sequence>
<dbReference type="Gene3D" id="3.40.50.150">
    <property type="entry name" value="Vaccinia Virus protein VP39"/>
    <property type="match status" value="1"/>
</dbReference>
<comment type="similarity">
    <text evidence="12">Belongs to the WD repeat PROPPIN family.</text>
</comment>
<evidence type="ECO:0000313" key="15">
    <source>
        <dbReference type="EMBL" id="KAB5590235.1"/>
    </source>
</evidence>
<reference evidence="15 16" key="1">
    <citation type="journal article" date="2019" name="Fungal Biol. Biotechnol.">
        <title>Draft genome sequence of fastidious pathogen Ceratobasidium theobromae, which causes vascular-streak dieback in Theobroma cacao.</title>
        <authorList>
            <person name="Ali S.S."/>
            <person name="Asman A."/>
            <person name="Shao J."/>
            <person name="Firmansyah A.P."/>
            <person name="Susilo A.W."/>
            <person name="Rosmana A."/>
            <person name="McMahon P."/>
            <person name="Junaid M."/>
            <person name="Guest D."/>
            <person name="Kheng T.Y."/>
            <person name="Meinhardt L.W."/>
            <person name="Bailey B.A."/>
        </authorList>
    </citation>
    <scope>NUCLEOTIDE SEQUENCE [LARGE SCALE GENOMIC DNA]</scope>
    <source>
        <strain evidence="15 16">CT2</strain>
    </source>
</reference>
<dbReference type="EMBL" id="SSOP01000185">
    <property type="protein sequence ID" value="KAB5590235.1"/>
    <property type="molecule type" value="Genomic_DNA"/>
</dbReference>
<dbReference type="PANTHER" id="PTHR11227">
    <property type="entry name" value="WD-REPEAT PROTEIN INTERACTING WITH PHOSPHOINOSIDES WIPI -RELATED"/>
    <property type="match status" value="1"/>
</dbReference>
<keyword evidence="10" id="KW-0072">Autophagy</keyword>
<evidence type="ECO:0000256" key="11">
    <source>
        <dbReference type="ARBA" id="ARBA00023136"/>
    </source>
</evidence>
<comment type="subcellular location">
    <subcellularLocation>
        <location evidence="2">Endosome membrane</location>
        <topology evidence="2">Peripheral membrane protein</topology>
    </subcellularLocation>
    <subcellularLocation>
        <location evidence="3">Preautophagosomal structure membrane</location>
        <topology evidence="3">Peripheral membrane protein</topology>
    </subcellularLocation>
    <subcellularLocation>
        <location evidence="1">Vacuole membrane</location>
        <topology evidence="1">Peripheral membrane protein</topology>
    </subcellularLocation>
</comment>
<feature type="region of interest" description="Disordered" evidence="14">
    <location>
        <begin position="523"/>
        <end position="549"/>
    </location>
</feature>
<evidence type="ECO:0000256" key="5">
    <source>
        <dbReference type="ARBA" id="ARBA00022554"/>
    </source>
</evidence>
<dbReference type="GO" id="GO:0005774">
    <property type="term" value="C:vacuolar membrane"/>
    <property type="evidence" value="ECO:0007669"/>
    <property type="project" value="UniProtKB-SubCell"/>
</dbReference>
<dbReference type="InterPro" id="IPR001680">
    <property type="entry name" value="WD40_rpt"/>
</dbReference>
<evidence type="ECO:0000256" key="13">
    <source>
        <dbReference type="ARBA" id="ARBA00039247"/>
    </source>
</evidence>
<comment type="caution">
    <text evidence="15">The sequence shown here is derived from an EMBL/GenBank/DDBJ whole genome shotgun (WGS) entry which is preliminary data.</text>
</comment>
<keyword evidence="11" id="KW-0472">Membrane</keyword>
<dbReference type="OrthoDB" id="1667587at2759"/>
<dbReference type="GO" id="GO:0010008">
    <property type="term" value="C:endosome membrane"/>
    <property type="evidence" value="ECO:0007669"/>
    <property type="project" value="UniProtKB-SubCell"/>
</dbReference>
<dbReference type="SUPFAM" id="SSF50978">
    <property type="entry name" value="WD40 repeat-like"/>
    <property type="match status" value="1"/>
</dbReference>
<gene>
    <name evidence="15" type="ORF">CTheo_6313</name>
</gene>
<dbReference type="AlphaFoldDB" id="A0A5N5QER0"/>
<feature type="compositionally biased region" description="Polar residues" evidence="14">
    <location>
        <begin position="660"/>
        <end position="669"/>
    </location>
</feature>